<dbReference type="PANTHER" id="PTHR15427">
    <property type="entry name" value="EMILIN ELASTIN MICROFIBRIL INTERFACE-LOCATED PROTEIN ELASTIN MICROFIBRIL INTERFACER"/>
    <property type="match status" value="1"/>
</dbReference>
<evidence type="ECO:0000256" key="7">
    <source>
        <dbReference type="SAM" id="Coils"/>
    </source>
</evidence>
<dbReference type="InterPro" id="IPR050392">
    <property type="entry name" value="Collagen/C1q_domain"/>
</dbReference>
<evidence type="ECO:0000256" key="1">
    <source>
        <dbReference type="ARBA" id="ARBA00004498"/>
    </source>
</evidence>
<evidence type="ECO:0000256" key="5">
    <source>
        <dbReference type="ARBA" id="ARBA00023054"/>
    </source>
</evidence>
<evidence type="ECO:0000256" key="2">
    <source>
        <dbReference type="ARBA" id="ARBA00022525"/>
    </source>
</evidence>
<feature type="coiled-coil region" evidence="7">
    <location>
        <begin position="451"/>
        <end position="507"/>
    </location>
</feature>
<evidence type="ECO:0000259" key="10">
    <source>
        <dbReference type="PROSITE" id="PS51041"/>
    </source>
</evidence>
<dbReference type="Pfam" id="PF07546">
    <property type="entry name" value="EMI"/>
    <property type="match status" value="1"/>
</dbReference>
<keyword evidence="3" id="KW-0272">Extracellular matrix</keyword>
<dbReference type="Gene3D" id="2.60.120.40">
    <property type="match status" value="1"/>
</dbReference>
<organism evidence="11 12">
    <name type="scientific">Conger conger</name>
    <name type="common">Conger eel</name>
    <name type="synonym">Muraena conger</name>
    <dbReference type="NCBI Taxonomy" id="82655"/>
    <lineage>
        <taxon>Eukaryota</taxon>
        <taxon>Metazoa</taxon>
        <taxon>Chordata</taxon>
        <taxon>Craniata</taxon>
        <taxon>Vertebrata</taxon>
        <taxon>Euteleostomi</taxon>
        <taxon>Actinopterygii</taxon>
        <taxon>Neopterygii</taxon>
        <taxon>Teleostei</taxon>
        <taxon>Anguilliformes</taxon>
        <taxon>Congridae</taxon>
        <taxon>Conger</taxon>
    </lineage>
</organism>
<evidence type="ECO:0000256" key="6">
    <source>
        <dbReference type="ARBA" id="ARBA00023157"/>
    </source>
</evidence>
<feature type="region of interest" description="Disordered" evidence="8">
    <location>
        <begin position="208"/>
        <end position="261"/>
    </location>
</feature>
<keyword evidence="5 7" id="KW-0175">Coiled coil</keyword>
<dbReference type="OrthoDB" id="8785214at2759"/>
<keyword evidence="4" id="KW-0732">Signal</keyword>
<evidence type="ECO:0000256" key="4">
    <source>
        <dbReference type="ARBA" id="ARBA00022729"/>
    </source>
</evidence>
<dbReference type="SMART" id="SM00110">
    <property type="entry name" value="C1Q"/>
    <property type="match status" value="1"/>
</dbReference>
<dbReference type="Pfam" id="PF00386">
    <property type="entry name" value="C1q"/>
    <property type="match status" value="1"/>
</dbReference>
<feature type="domain" description="C1q" evidence="9">
    <location>
        <begin position="855"/>
        <end position="1003"/>
    </location>
</feature>
<feature type="region of interest" description="Disordered" evidence="8">
    <location>
        <begin position="597"/>
        <end position="619"/>
    </location>
</feature>
<feature type="compositionally biased region" description="Basic and acidic residues" evidence="8">
    <location>
        <begin position="113"/>
        <end position="124"/>
    </location>
</feature>
<dbReference type="EMBL" id="JAFJMO010000009">
    <property type="protein sequence ID" value="KAJ8268618.1"/>
    <property type="molecule type" value="Genomic_DNA"/>
</dbReference>
<sequence length="1004" mass="106193">MERYLIESIVRCSVLSLLLAGVLIQATPSYDLFQGSAYSGGGTRQRNKNWCARVVYKNVTCAVLGSAESFLEPEPAPCPPHQPDCVQRLMYRTQFRPTYRIAYKTVTQLEWSQSRDRSSTDRGHLTRTGGRAGGRAGTGCGGWRGRWTSCPRQCGTCRPPSPAWNENLRLDVQEDTSKMLLTLLNTLHLPVSDLTAGSTEHVQLVSHAHPPQGHAPSPDSPAQGPAPESRGPAPSSDGPAPSSDGPAPSSRDPLHSSRDPALLSGPAALSWSRFQQLRAELLESVEVKMAALQDRCDPARSARGRCEQQGYRSLEGAVRTLRGANEVSDLRREVVRLADAHRALNARVDNEVEHLSALNIEGLFAPRLEELEGRINVTERNAETLCFYVDDKLSRRIANETDALRALLGSTEDQFSAMLVEIANGNHSDADGDGDGGSLGPDGVEEVLRDARTNGRQIQSLEQKLNALARQCSAGCGGGAGAGPGAYDDLLREVRVLGSELDAARAETNGDADKLRDLEGLLRRQLLIGQHNSRNLADQQAGLLAARGEQAEEVRGLNASCGPQAGGAGREEAPGGSQVDELRLRLDQLSREVRAELARRRADAGGAGGGPAGGDVPSSLQRVADTLNRHTASVWARVQQLHAAQRTQAQGITALATSLHLLQTQLAGHARNTPGTAATAPGRPGAGVLARGVSSGASAGALAAPHVCSSGSVLPLCFLESLPPKPNDSGATGGEPRLAASPGPRTWQIQHREIDPPSSPPIPWPRTAPTSPPRPRRPVTETGEAGPPGTVPRIGVRVSLTPDTPNEPEQGYAGAPGYPPLRPVSFRPNIVPVAFLPRKHADRPFVTPVSAGGAGVSEPFSFSAGLTAVPLPWLMGVIRFDRVLVNDGGHYNPRTGIFTAPQEGRYLVSAVLTPQLGERVEGPLRVRPQRAAAGLPGPGPAPGPGPGPGPCACAGPASVSLVLPLRRGDRLAVVRTAGRLAVSEPREVLSTFSALFLYAAPALR</sequence>
<dbReference type="SUPFAM" id="SSF49842">
    <property type="entry name" value="TNF-like"/>
    <property type="match status" value="1"/>
</dbReference>
<comment type="subcellular location">
    <subcellularLocation>
        <location evidence="1">Secreted</location>
        <location evidence="1">Extracellular space</location>
        <location evidence="1">Extracellular matrix</location>
    </subcellularLocation>
</comment>
<feature type="region of interest" description="Disordered" evidence="8">
    <location>
        <begin position="725"/>
        <end position="815"/>
    </location>
</feature>
<protein>
    <recommendedName>
        <fullName evidence="13">EMILIN-2</fullName>
    </recommendedName>
</protein>
<evidence type="ECO:0000256" key="3">
    <source>
        <dbReference type="ARBA" id="ARBA00022530"/>
    </source>
</evidence>
<keyword evidence="6" id="KW-1015">Disulfide bond</keyword>
<feature type="region of interest" description="Disordered" evidence="8">
    <location>
        <begin position="558"/>
        <end position="580"/>
    </location>
</feature>
<dbReference type="PROSITE" id="PS50871">
    <property type="entry name" value="C1Q"/>
    <property type="match status" value="1"/>
</dbReference>
<dbReference type="InterPro" id="IPR008983">
    <property type="entry name" value="Tumour_necrosis_fac-like_dom"/>
</dbReference>
<evidence type="ECO:0008006" key="13">
    <source>
        <dbReference type="Google" id="ProtNLM"/>
    </source>
</evidence>
<feature type="compositionally biased region" description="Pro residues" evidence="8">
    <location>
        <begin position="937"/>
        <end position="949"/>
    </location>
</feature>
<evidence type="ECO:0000256" key="8">
    <source>
        <dbReference type="SAM" id="MobiDB-lite"/>
    </source>
</evidence>
<dbReference type="PRINTS" id="PR00007">
    <property type="entry name" value="COMPLEMNTC1Q"/>
</dbReference>
<feature type="compositionally biased region" description="Pro residues" evidence="8">
    <location>
        <begin position="757"/>
        <end position="773"/>
    </location>
</feature>
<dbReference type="InterPro" id="IPR011489">
    <property type="entry name" value="EMI_domain"/>
</dbReference>
<keyword evidence="2" id="KW-0964">Secreted</keyword>
<accession>A0A9Q1DF29</accession>
<dbReference type="PROSITE" id="PS51041">
    <property type="entry name" value="EMI"/>
    <property type="match status" value="1"/>
</dbReference>
<reference evidence="11" key="1">
    <citation type="journal article" date="2023" name="Science">
        <title>Genome structures resolve the early diversification of teleost fishes.</title>
        <authorList>
            <person name="Parey E."/>
            <person name="Louis A."/>
            <person name="Montfort J."/>
            <person name="Bouchez O."/>
            <person name="Roques C."/>
            <person name="Iampietro C."/>
            <person name="Lluch J."/>
            <person name="Castinel A."/>
            <person name="Donnadieu C."/>
            <person name="Desvignes T."/>
            <person name="Floi Bucao C."/>
            <person name="Jouanno E."/>
            <person name="Wen M."/>
            <person name="Mejri S."/>
            <person name="Dirks R."/>
            <person name="Jansen H."/>
            <person name="Henkel C."/>
            <person name="Chen W.J."/>
            <person name="Zahm M."/>
            <person name="Cabau C."/>
            <person name="Klopp C."/>
            <person name="Thompson A.W."/>
            <person name="Robinson-Rechavi M."/>
            <person name="Braasch I."/>
            <person name="Lecointre G."/>
            <person name="Bobe J."/>
            <person name="Postlethwait J.H."/>
            <person name="Berthelot C."/>
            <person name="Roest Crollius H."/>
            <person name="Guiguen Y."/>
        </authorList>
    </citation>
    <scope>NUCLEOTIDE SEQUENCE</scope>
    <source>
        <strain evidence="11">Concon-B</strain>
    </source>
</reference>
<dbReference type="AlphaFoldDB" id="A0A9Q1DF29"/>
<feature type="domain" description="EMI" evidence="10">
    <location>
        <begin position="47"/>
        <end position="125"/>
    </location>
</feature>
<evidence type="ECO:0000313" key="11">
    <source>
        <dbReference type="EMBL" id="KAJ8268618.1"/>
    </source>
</evidence>
<proteinExistence type="predicted"/>
<evidence type="ECO:0000313" key="12">
    <source>
        <dbReference type="Proteomes" id="UP001152803"/>
    </source>
</evidence>
<feature type="region of interest" description="Disordered" evidence="8">
    <location>
        <begin position="930"/>
        <end position="949"/>
    </location>
</feature>
<keyword evidence="12" id="KW-1185">Reference proteome</keyword>
<gene>
    <name evidence="11" type="ORF">COCON_G00137900</name>
</gene>
<name>A0A9Q1DF29_CONCO</name>
<dbReference type="Proteomes" id="UP001152803">
    <property type="component" value="Unassembled WGS sequence"/>
</dbReference>
<feature type="compositionally biased region" description="Low complexity" evidence="8">
    <location>
        <begin position="229"/>
        <end position="251"/>
    </location>
</feature>
<dbReference type="InterPro" id="IPR001073">
    <property type="entry name" value="C1q_dom"/>
</dbReference>
<dbReference type="PANTHER" id="PTHR15427:SF5">
    <property type="entry name" value="EMILIN-2"/>
    <property type="match status" value="1"/>
</dbReference>
<comment type="caution">
    <text evidence="11">The sequence shown here is derived from an EMBL/GenBank/DDBJ whole genome shotgun (WGS) entry which is preliminary data.</text>
</comment>
<feature type="region of interest" description="Disordered" evidence="8">
    <location>
        <begin position="112"/>
        <end position="138"/>
    </location>
</feature>
<evidence type="ECO:0000259" key="9">
    <source>
        <dbReference type="PROSITE" id="PS50871"/>
    </source>
</evidence>